<accession>A0A4Y8P7M5</accession>
<evidence type="ECO:0000313" key="3">
    <source>
        <dbReference type="Proteomes" id="UP000297713"/>
    </source>
</evidence>
<dbReference type="OrthoDB" id="195811at2"/>
<dbReference type="Proteomes" id="UP000297713">
    <property type="component" value="Unassembled WGS sequence"/>
</dbReference>
<gene>
    <name evidence="2" type="ORF">A7Q10_02805</name>
</gene>
<dbReference type="EMBL" id="LXQC01000198">
    <property type="protein sequence ID" value="TFE65907.1"/>
    <property type="molecule type" value="Genomic_DNA"/>
</dbReference>
<keyword evidence="3" id="KW-1185">Reference proteome</keyword>
<reference evidence="2 3" key="1">
    <citation type="submission" date="2016-05" db="EMBL/GenBank/DDBJ databases">
        <title>Diversity and Homogeneity among Thermoacidophilic Verrucomicrobia Methanotrophs Linked with Geographical Origin.</title>
        <authorList>
            <person name="Erikstad H.-A."/>
            <person name="Smestad N.B."/>
            <person name="Ceballos R.M."/>
            <person name="Birkeland N.-K."/>
        </authorList>
    </citation>
    <scope>NUCLEOTIDE SEQUENCE [LARGE SCALE GENOMIC DNA]</scope>
    <source>
        <strain evidence="2 3">Phi</strain>
    </source>
</reference>
<name>A0A4Y8P7M5_9BACT</name>
<evidence type="ECO:0000256" key="1">
    <source>
        <dbReference type="SAM" id="MobiDB-lite"/>
    </source>
</evidence>
<proteinExistence type="predicted"/>
<sequence>MKKEWGSVFLILLFIGFSASVVLTVASAAEPPKRDPEVSQAKKIEKRPKPIPLKPAPEKAPKAPMGLPPKAKGIIPEGIRQGPQIINPLAPKEMGYGQQFMAKDPRQPHPTWTINSTEVMTPGGGLELFSWEW</sequence>
<feature type="region of interest" description="Disordered" evidence="1">
    <location>
        <begin position="28"/>
        <end position="76"/>
    </location>
</feature>
<evidence type="ECO:0000313" key="2">
    <source>
        <dbReference type="EMBL" id="TFE65907.1"/>
    </source>
</evidence>
<protein>
    <submittedName>
        <fullName evidence="2">Uncharacterized protein</fullName>
    </submittedName>
</protein>
<feature type="compositionally biased region" description="Basic and acidic residues" evidence="1">
    <location>
        <begin position="31"/>
        <end position="43"/>
    </location>
</feature>
<comment type="caution">
    <text evidence="2">The sequence shown here is derived from an EMBL/GenBank/DDBJ whole genome shotgun (WGS) entry which is preliminary data.</text>
</comment>
<dbReference type="RefSeq" id="WP_134440934.1">
    <property type="nucleotide sequence ID" value="NZ_CP065957.1"/>
</dbReference>
<organism evidence="2 3">
    <name type="scientific">Methylacidiphilum caldifontis</name>
    <dbReference type="NCBI Taxonomy" id="2795386"/>
    <lineage>
        <taxon>Bacteria</taxon>
        <taxon>Pseudomonadati</taxon>
        <taxon>Verrucomicrobiota</taxon>
        <taxon>Methylacidiphilae</taxon>
        <taxon>Methylacidiphilales</taxon>
        <taxon>Methylacidiphilaceae</taxon>
        <taxon>Methylacidiphilum (ex Ratnadevi et al. 2023)</taxon>
    </lineage>
</organism>
<dbReference type="AlphaFoldDB" id="A0A4Y8P7M5"/>